<dbReference type="EnsemblMetazoa" id="HelroT172156">
    <property type="protein sequence ID" value="HelroP172156"/>
    <property type="gene ID" value="HelroG172156"/>
</dbReference>
<dbReference type="AlphaFoldDB" id="T1F529"/>
<feature type="signal peptide" evidence="1">
    <location>
        <begin position="1"/>
        <end position="16"/>
    </location>
</feature>
<dbReference type="CDD" id="cd00037">
    <property type="entry name" value="CLECT"/>
    <property type="match status" value="1"/>
</dbReference>
<feature type="chain" id="PRO_5010980282" description="C-type lectin domain-containing protein" evidence="1">
    <location>
        <begin position="17"/>
        <end position="226"/>
    </location>
</feature>
<dbReference type="PROSITE" id="PS50041">
    <property type="entry name" value="C_TYPE_LECTIN_2"/>
    <property type="match status" value="1"/>
</dbReference>
<name>T1F529_HELRO</name>
<dbReference type="EMBL" id="KB096457">
    <property type="protein sequence ID" value="ESO04509.1"/>
    <property type="molecule type" value="Genomic_DNA"/>
</dbReference>
<keyword evidence="1" id="KW-0732">Signal</keyword>
<dbReference type="CTD" id="20203928"/>
<dbReference type="OrthoDB" id="6079369at2759"/>
<reference evidence="4" key="3">
    <citation type="submission" date="2015-06" db="UniProtKB">
        <authorList>
            <consortium name="EnsemblMetazoa"/>
        </authorList>
    </citation>
    <scope>IDENTIFICATION</scope>
</reference>
<dbReference type="GO" id="GO:0006955">
    <property type="term" value="P:immune response"/>
    <property type="evidence" value="ECO:0000318"/>
    <property type="project" value="GO_Central"/>
</dbReference>
<organism evidence="4 5">
    <name type="scientific">Helobdella robusta</name>
    <name type="common">Californian leech</name>
    <dbReference type="NCBI Taxonomy" id="6412"/>
    <lineage>
        <taxon>Eukaryota</taxon>
        <taxon>Metazoa</taxon>
        <taxon>Spiralia</taxon>
        <taxon>Lophotrochozoa</taxon>
        <taxon>Annelida</taxon>
        <taxon>Clitellata</taxon>
        <taxon>Hirudinea</taxon>
        <taxon>Rhynchobdellida</taxon>
        <taxon>Glossiphoniidae</taxon>
        <taxon>Helobdella</taxon>
    </lineage>
</organism>
<evidence type="ECO:0000313" key="5">
    <source>
        <dbReference type="Proteomes" id="UP000015101"/>
    </source>
</evidence>
<dbReference type="InterPro" id="IPR001304">
    <property type="entry name" value="C-type_lectin-like"/>
</dbReference>
<dbReference type="KEGG" id="hro:HELRODRAFT_172156"/>
<evidence type="ECO:0000313" key="4">
    <source>
        <dbReference type="EnsemblMetazoa" id="HelroP172156"/>
    </source>
</evidence>
<accession>T1F529</accession>
<feature type="domain" description="C-type lectin" evidence="2">
    <location>
        <begin position="125"/>
        <end position="221"/>
    </location>
</feature>
<dbReference type="GeneID" id="20203928"/>
<dbReference type="SMART" id="SM00034">
    <property type="entry name" value="CLECT"/>
    <property type="match status" value="1"/>
</dbReference>
<dbReference type="Pfam" id="PF00059">
    <property type="entry name" value="Lectin_C"/>
    <property type="match status" value="1"/>
</dbReference>
<sequence>MLSLIFLLLQLGIVCGGQTNGRIYSRAFSYLVVRGQRSFVCYDDRMDIITKLKAASTLECILKCLITTKQNLRGINYVSSMRSCSCVAKLNNFWYNVTYNLNASCLAFVSHDCPNSFDYIIEVHKCLMFVNNSMNWYTAREVCNKASAHLLDVENQYENSAALKYLLSVVQSVFQSLRFFGWGAGEPNGFVGKTYCIQYIIIPARTWDDDLCSKLKYSLCESNVTP</sequence>
<dbReference type="SUPFAM" id="SSF56436">
    <property type="entry name" value="C-type lectin-like"/>
    <property type="match status" value="1"/>
</dbReference>
<dbReference type="RefSeq" id="XP_009017088.1">
    <property type="nucleotide sequence ID" value="XM_009018840.1"/>
</dbReference>
<dbReference type="GO" id="GO:0038187">
    <property type="term" value="F:pattern recognition receptor activity"/>
    <property type="evidence" value="ECO:0000318"/>
    <property type="project" value="GO_Central"/>
</dbReference>
<evidence type="ECO:0000259" key="2">
    <source>
        <dbReference type="PROSITE" id="PS50041"/>
    </source>
</evidence>
<keyword evidence="5" id="KW-1185">Reference proteome</keyword>
<reference evidence="5" key="1">
    <citation type="submission" date="2012-12" db="EMBL/GenBank/DDBJ databases">
        <authorList>
            <person name="Hellsten U."/>
            <person name="Grimwood J."/>
            <person name="Chapman J.A."/>
            <person name="Shapiro H."/>
            <person name="Aerts A."/>
            <person name="Otillar R.P."/>
            <person name="Terry A.Y."/>
            <person name="Boore J.L."/>
            <person name="Simakov O."/>
            <person name="Marletaz F."/>
            <person name="Cho S.-J."/>
            <person name="Edsinger-Gonzales E."/>
            <person name="Havlak P."/>
            <person name="Kuo D.-H."/>
            <person name="Larsson T."/>
            <person name="Lv J."/>
            <person name="Arendt D."/>
            <person name="Savage R."/>
            <person name="Osoegawa K."/>
            <person name="de Jong P."/>
            <person name="Lindberg D.R."/>
            <person name="Seaver E.C."/>
            <person name="Weisblat D.A."/>
            <person name="Putnam N.H."/>
            <person name="Grigoriev I.V."/>
            <person name="Rokhsar D.S."/>
        </authorList>
    </citation>
    <scope>NUCLEOTIDE SEQUENCE</scope>
</reference>
<dbReference type="EMBL" id="AMQM01004087">
    <property type="status" value="NOT_ANNOTATED_CDS"/>
    <property type="molecule type" value="Genomic_DNA"/>
</dbReference>
<proteinExistence type="predicted"/>
<dbReference type="Proteomes" id="UP000015101">
    <property type="component" value="Unassembled WGS sequence"/>
</dbReference>
<dbReference type="HOGENOM" id="CLU_070181_1_0_1"/>
<protein>
    <recommendedName>
        <fullName evidence="2">C-type lectin domain-containing protein</fullName>
    </recommendedName>
</protein>
<dbReference type="GO" id="GO:0030246">
    <property type="term" value="F:carbohydrate binding"/>
    <property type="evidence" value="ECO:0000318"/>
    <property type="project" value="GO_Central"/>
</dbReference>
<evidence type="ECO:0000313" key="3">
    <source>
        <dbReference type="EMBL" id="ESO04509.1"/>
    </source>
</evidence>
<reference evidence="3 5" key="2">
    <citation type="journal article" date="2013" name="Nature">
        <title>Insights into bilaterian evolution from three spiralian genomes.</title>
        <authorList>
            <person name="Simakov O."/>
            <person name="Marletaz F."/>
            <person name="Cho S.J."/>
            <person name="Edsinger-Gonzales E."/>
            <person name="Havlak P."/>
            <person name="Hellsten U."/>
            <person name="Kuo D.H."/>
            <person name="Larsson T."/>
            <person name="Lv J."/>
            <person name="Arendt D."/>
            <person name="Savage R."/>
            <person name="Osoegawa K."/>
            <person name="de Jong P."/>
            <person name="Grimwood J."/>
            <person name="Chapman J.A."/>
            <person name="Shapiro H."/>
            <person name="Aerts A."/>
            <person name="Otillar R.P."/>
            <person name="Terry A.Y."/>
            <person name="Boore J.L."/>
            <person name="Grigoriev I.V."/>
            <person name="Lindberg D.R."/>
            <person name="Seaver E.C."/>
            <person name="Weisblat D.A."/>
            <person name="Putnam N.H."/>
            <person name="Rokhsar D.S."/>
        </authorList>
    </citation>
    <scope>NUCLEOTIDE SEQUENCE</scope>
</reference>
<dbReference type="InParanoid" id="T1F529"/>
<dbReference type="InterPro" id="IPR016186">
    <property type="entry name" value="C-type_lectin-like/link_sf"/>
</dbReference>
<evidence type="ECO:0000256" key="1">
    <source>
        <dbReference type="SAM" id="SignalP"/>
    </source>
</evidence>
<gene>
    <name evidence="4" type="primary">20203928</name>
    <name evidence="3" type="ORF">HELRODRAFT_172156</name>
</gene>
<dbReference type="InterPro" id="IPR016187">
    <property type="entry name" value="CTDL_fold"/>
</dbReference>
<dbReference type="Gene3D" id="3.10.100.10">
    <property type="entry name" value="Mannose-Binding Protein A, subunit A"/>
    <property type="match status" value="1"/>
</dbReference>
<dbReference type="GO" id="GO:0009897">
    <property type="term" value="C:external side of plasma membrane"/>
    <property type="evidence" value="ECO:0000318"/>
    <property type="project" value="GO_Central"/>
</dbReference>